<comment type="similarity">
    <text evidence="2 3">Belongs to the small heat shock protein (HSP20) family.</text>
</comment>
<dbReference type="PROSITE" id="PS01031">
    <property type="entry name" value="SHSP"/>
    <property type="match status" value="1"/>
</dbReference>
<dbReference type="GO" id="GO:0004523">
    <property type="term" value="F:RNA-DNA hybrid ribonuclease activity"/>
    <property type="evidence" value="ECO:0007669"/>
    <property type="project" value="InterPro"/>
</dbReference>
<dbReference type="Pfam" id="PF00011">
    <property type="entry name" value="HSP20"/>
    <property type="match status" value="1"/>
</dbReference>
<name>A0A7J7NKV1_9MAGN</name>
<dbReference type="InterPro" id="IPR031107">
    <property type="entry name" value="Small_HSP"/>
</dbReference>
<dbReference type="GO" id="GO:0003676">
    <property type="term" value="F:nucleic acid binding"/>
    <property type="evidence" value="ECO:0007669"/>
    <property type="project" value="InterPro"/>
</dbReference>
<evidence type="ECO:0000259" key="5">
    <source>
        <dbReference type="PROSITE" id="PS01031"/>
    </source>
</evidence>
<dbReference type="AlphaFoldDB" id="A0A7J7NKV1"/>
<dbReference type="InterPro" id="IPR008978">
    <property type="entry name" value="HSP20-like_chaperone"/>
</dbReference>
<protein>
    <recommendedName>
        <fullName evidence="5">SHSP domain-containing protein</fullName>
    </recommendedName>
</protein>
<dbReference type="InterPro" id="IPR002156">
    <property type="entry name" value="RNaseH_domain"/>
</dbReference>
<dbReference type="Pfam" id="PF13456">
    <property type="entry name" value="RVT_3"/>
    <property type="match status" value="1"/>
</dbReference>
<organism evidence="6 7">
    <name type="scientific">Kingdonia uniflora</name>
    <dbReference type="NCBI Taxonomy" id="39325"/>
    <lineage>
        <taxon>Eukaryota</taxon>
        <taxon>Viridiplantae</taxon>
        <taxon>Streptophyta</taxon>
        <taxon>Embryophyta</taxon>
        <taxon>Tracheophyta</taxon>
        <taxon>Spermatophyta</taxon>
        <taxon>Magnoliopsida</taxon>
        <taxon>Ranunculales</taxon>
        <taxon>Circaeasteraceae</taxon>
        <taxon>Kingdonia</taxon>
    </lineage>
</organism>
<gene>
    <name evidence="6" type="ORF">GIB67_027659</name>
</gene>
<sequence length="371" mass="41312">MPNMKREILKKIQYTAELSKGKMNNNIQELQTIKILKVQCKANSSVGVQSSFWELPMPNEVKLCCDGYSIGNPGAASIRVVFQDSEGDVLGVFSKAIGTSTSFVAEILAILTGIQKAVARGWLNIWVISDSETAIRAFKMIRFPRSLRYNGVSSRKTFGKSDSAKWRECNFSTDLMARRGSDNAEPFEEDYRGRPTFLTRIEMENVVNIAVDIESDSLNEVLGFGGDDDTQDSLRVGGGSIGSRPPSKGKRKSLGGASSRVCNSSSKRGMDALKVKMRALQVVAKLHNLCHNVIVKVEVEEGRVLQISGERNRDKGEKNDKWHRIEWSSGKFLRRFRLPENTKMEEVKAGMENGVLTITVPMVEKEGIRLK</sequence>
<keyword evidence="7" id="KW-1185">Reference proteome</keyword>
<dbReference type="PANTHER" id="PTHR11527">
    <property type="entry name" value="HEAT-SHOCK PROTEIN 20 FAMILY MEMBER"/>
    <property type="match status" value="1"/>
</dbReference>
<dbReference type="InterPro" id="IPR002068">
    <property type="entry name" value="A-crystallin/Hsp20_dom"/>
</dbReference>
<evidence type="ECO:0000256" key="4">
    <source>
        <dbReference type="SAM" id="MobiDB-lite"/>
    </source>
</evidence>
<comment type="caution">
    <text evidence="6">The sequence shown here is derived from an EMBL/GenBank/DDBJ whole genome shotgun (WGS) entry which is preliminary data.</text>
</comment>
<dbReference type="InterPro" id="IPR012337">
    <property type="entry name" value="RNaseH-like_sf"/>
</dbReference>
<dbReference type="Gene3D" id="3.30.420.10">
    <property type="entry name" value="Ribonuclease H-like superfamily/Ribonuclease H"/>
    <property type="match status" value="1"/>
</dbReference>
<dbReference type="InterPro" id="IPR036397">
    <property type="entry name" value="RNaseH_sf"/>
</dbReference>
<dbReference type="EMBL" id="JACGCM010000715">
    <property type="protein sequence ID" value="KAF6167881.1"/>
    <property type="molecule type" value="Genomic_DNA"/>
</dbReference>
<dbReference type="CDD" id="cd06222">
    <property type="entry name" value="RNase_H_like"/>
    <property type="match status" value="1"/>
</dbReference>
<evidence type="ECO:0000256" key="2">
    <source>
        <dbReference type="PROSITE-ProRule" id="PRU00285"/>
    </source>
</evidence>
<accession>A0A7J7NKV1</accession>
<dbReference type="InterPro" id="IPR044730">
    <property type="entry name" value="RNase_H-like_dom_plant"/>
</dbReference>
<dbReference type="OrthoDB" id="1752183at2759"/>
<evidence type="ECO:0000313" key="6">
    <source>
        <dbReference type="EMBL" id="KAF6167881.1"/>
    </source>
</evidence>
<dbReference type="SUPFAM" id="SSF53098">
    <property type="entry name" value="Ribonuclease H-like"/>
    <property type="match status" value="1"/>
</dbReference>
<dbReference type="Proteomes" id="UP000541444">
    <property type="component" value="Unassembled WGS sequence"/>
</dbReference>
<evidence type="ECO:0000256" key="1">
    <source>
        <dbReference type="ARBA" id="ARBA00023016"/>
    </source>
</evidence>
<dbReference type="SUPFAM" id="SSF49764">
    <property type="entry name" value="HSP20-like chaperones"/>
    <property type="match status" value="1"/>
</dbReference>
<evidence type="ECO:0000256" key="3">
    <source>
        <dbReference type="RuleBase" id="RU003616"/>
    </source>
</evidence>
<evidence type="ECO:0000313" key="7">
    <source>
        <dbReference type="Proteomes" id="UP000541444"/>
    </source>
</evidence>
<dbReference type="Gene3D" id="2.60.40.790">
    <property type="match status" value="1"/>
</dbReference>
<keyword evidence="1" id="KW-0346">Stress response</keyword>
<reference evidence="6 7" key="1">
    <citation type="journal article" date="2020" name="IScience">
        <title>Genome Sequencing of the Endangered Kingdonia uniflora (Circaeasteraceae, Ranunculales) Reveals Potential Mechanisms of Evolutionary Specialization.</title>
        <authorList>
            <person name="Sun Y."/>
            <person name="Deng T."/>
            <person name="Zhang A."/>
            <person name="Moore M.J."/>
            <person name="Landis J.B."/>
            <person name="Lin N."/>
            <person name="Zhang H."/>
            <person name="Zhang X."/>
            <person name="Huang J."/>
            <person name="Zhang X."/>
            <person name="Sun H."/>
            <person name="Wang H."/>
        </authorList>
    </citation>
    <scope>NUCLEOTIDE SEQUENCE [LARGE SCALE GENOMIC DNA]</scope>
    <source>
        <strain evidence="6">TB1705</strain>
        <tissue evidence="6">Leaf</tissue>
    </source>
</reference>
<proteinExistence type="inferred from homology"/>
<feature type="domain" description="SHSP" evidence="5">
    <location>
        <begin position="261"/>
        <end position="371"/>
    </location>
</feature>
<feature type="region of interest" description="Disordered" evidence="4">
    <location>
        <begin position="225"/>
        <end position="265"/>
    </location>
</feature>